<dbReference type="PANTHER" id="PTHR44196">
    <property type="entry name" value="DEHYDROGENASE/REDUCTASE SDR FAMILY MEMBER 7B"/>
    <property type="match status" value="1"/>
</dbReference>
<evidence type="ECO:0000256" key="1">
    <source>
        <dbReference type="ARBA" id="ARBA00006484"/>
    </source>
</evidence>
<sequence>MSVASVLISVTLAFGPVVGWATLAVMGPLFAARVTYRTLMAIVSRAFSSKRALCGKVVLITGASSGLGEALAHALYRCGVRLILAARNTEKLENIKETLLKAYKCPRFHSHRVVLRFQLLTLNVTTCDLPTLLEAAGDPPSWQHAVIRLTCAFLRKTGQLQRL</sequence>
<protein>
    <submittedName>
        <fullName evidence="3">Dehydrogenase/reductase SDR family protein 7-like</fullName>
    </submittedName>
</protein>
<dbReference type="AlphaFoldDB" id="A0A8J4Y1L8"/>
<dbReference type="Proteomes" id="UP000770661">
    <property type="component" value="Unassembled WGS sequence"/>
</dbReference>
<keyword evidence="4" id="KW-1185">Reference proteome</keyword>
<dbReference type="OrthoDB" id="47007at2759"/>
<dbReference type="PANTHER" id="PTHR44196:SF1">
    <property type="entry name" value="DEHYDROGENASE_REDUCTASE SDR FAMILY MEMBER 7B"/>
    <property type="match status" value="1"/>
</dbReference>
<comment type="similarity">
    <text evidence="1">Belongs to the short-chain dehydrogenases/reductases (SDR) family.</text>
</comment>
<gene>
    <name evidence="3" type="ORF">GWK47_052277</name>
</gene>
<evidence type="ECO:0000256" key="2">
    <source>
        <dbReference type="ARBA" id="ARBA00023002"/>
    </source>
</evidence>
<dbReference type="InterPro" id="IPR002347">
    <property type="entry name" value="SDR_fam"/>
</dbReference>
<accession>A0A8J4Y1L8</accession>
<dbReference type="SUPFAM" id="SSF51735">
    <property type="entry name" value="NAD(P)-binding Rossmann-fold domains"/>
    <property type="match status" value="1"/>
</dbReference>
<organism evidence="3 4">
    <name type="scientific">Chionoecetes opilio</name>
    <name type="common">Atlantic snow crab</name>
    <name type="synonym">Cancer opilio</name>
    <dbReference type="NCBI Taxonomy" id="41210"/>
    <lineage>
        <taxon>Eukaryota</taxon>
        <taxon>Metazoa</taxon>
        <taxon>Ecdysozoa</taxon>
        <taxon>Arthropoda</taxon>
        <taxon>Crustacea</taxon>
        <taxon>Multicrustacea</taxon>
        <taxon>Malacostraca</taxon>
        <taxon>Eumalacostraca</taxon>
        <taxon>Eucarida</taxon>
        <taxon>Decapoda</taxon>
        <taxon>Pleocyemata</taxon>
        <taxon>Brachyura</taxon>
        <taxon>Eubrachyura</taxon>
        <taxon>Majoidea</taxon>
        <taxon>Majidae</taxon>
        <taxon>Chionoecetes</taxon>
    </lineage>
</organism>
<evidence type="ECO:0000313" key="3">
    <source>
        <dbReference type="EMBL" id="KAG0718552.1"/>
    </source>
</evidence>
<dbReference type="Gene3D" id="3.40.50.720">
    <property type="entry name" value="NAD(P)-binding Rossmann-like Domain"/>
    <property type="match status" value="1"/>
</dbReference>
<dbReference type="InterPro" id="IPR036291">
    <property type="entry name" value="NAD(P)-bd_dom_sf"/>
</dbReference>
<name>A0A8J4Y1L8_CHIOP</name>
<keyword evidence="2" id="KW-0560">Oxidoreductase</keyword>
<dbReference type="GO" id="GO:0016491">
    <property type="term" value="F:oxidoreductase activity"/>
    <property type="evidence" value="ECO:0007669"/>
    <property type="project" value="UniProtKB-KW"/>
</dbReference>
<comment type="caution">
    <text evidence="3">The sequence shown here is derived from an EMBL/GenBank/DDBJ whole genome shotgun (WGS) entry which is preliminary data.</text>
</comment>
<dbReference type="GO" id="GO:0016020">
    <property type="term" value="C:membrane"/>
    <property type="evidence" value="ECO:0007669"/>
    <property type="project" value="TreeGrafter"/>
</dbReference>
<reference evidence="3" key="1">
    <citation type="submission" date="2020-07" db="EMBL/GenBank/DDBJ databases">
        <title>The High-quality genome of the commercially important snow crab, Chionoecetes opilio.</title>
        <authorList>
            <person name="Jeong J.-H."/>
            <person name="Ryu S."/>
        </authorList>
    </citation>
    <scope>NUCLEOTIDE SEQUENCE</scope>
    <source>
        <strain evidence="3">MADBK_172401_WGS</strain>
        <tissue evidence="3">Digestive gland</tissue>
    </source>
</reference>
<evidence type="ECO:0000313" key="4">
    <source>
        <dbReference type="Proteomes" id="UP000770661"/>
    </source>
</evidence>
<dbReference type="EMBL" id="JACEEZ010015863">
    <property type="protein sequence ID" value="KAG0718552.1"/>
    <property type="molecule type" value="Genomic_DNA"/>
</dbReference>
<proteinExistence type="inferred from homology"/>
<dbReference type="Pfam" id="PF00106">
    <property type="entry name" value="adh_short"/>
    <property type="match status" value="1"/>
</dbReference>